<evidence type="ECO:0000256" key="7">
    <source>
        <dbReference type="ARBA" id="ARBA00022741"/>
    </source>
</evidence>
<dbReference type="GO" id="GO:0016020">
    <property type="term" value="C:membrane"/>
    <property type="evidence" value="ECO:0007669"/>
    <property type="project" value="UniProtKB-SubCell"/>
</dbReference>
<evidence type="ECO:0000256" key="5">
    <source>
        <dbReference type="ARBA" id="ARBA00022729"/>
    </source>
</evidence>
<keyword evidence="16" id="KW-1185">Reference proteome</keyword>
<dbReference type="FunFam" id="3.30.200.20:FF:000307">
    <property type="entry name" value="pollen receptor-like kinase 1"/>
    <property type="match status" value="1"/>
</dbReference>
<dbReference type="InterPro" id="IPR000719">
    <property type="entry name" value="Prot_kinase_dom"/>
</dbReference>
<evidence type="ECO:0000259" key="14">
    <source>
        <dbReference type="PROSITE" id="PS50011"/>
    </source>
</evidence>
<dbReference type="FunFam" id="1.10.510.10:FF:000585">
    <property type="entry name" value="Probable inactive receptor kinase At1g48480"/>
    <property type="match status" value="1"/>
</dbReference>
<evidence type="ECO:0000256" key="3">
    <source>
        <dbReference type="ARBA" id="ARBA00022614"/>
    </source>
</evidence>
<evidence type="ECO:0000256" key="1">
    <source>
        <dbReference type="ARBA" id="ARBA00004370"/>
    </source>
</evidence>
<dbReference type="GO" id="GO:0004672">
    <property type="term" value="F:protein kinase activity"/>
    <property type="evidence" value="ECO:0007669"/>
    <property type="project" value="InterPro"/>
</dbReference>
<keyword evidence="2" id="KW-0597">Phosphoprotein</keyword>
<dbReference type="InterPro" id="IPR011009">
    <property type="entry name" value="Kinase-like_dom_sf"/>
</dbReference>
<keyword evidence="8" id="KW-0067">ATP-binding</keyword>
<reference evidence="15" key="2">
    <citation type="submission" date="2023-06" db="EMBL/GenBank/DDBJ databases">
        <authorList>
            <person name="Ma L."/>
            <person name="Liu K.-W."/>
            <person name="Li Z."/>
            <person name="Hsiao Y.-Y."/>
            <person name="Qi Y."/>
            <person name="Fu T."/>
            <person name="Tang G."/>
            <person name="Zhang D."/>
            <person name="Sun W.-H."/>
            <person name="Liu D.-K."/>
            <person name="Li Y."/>
            <person name="Chen G.-Z."/>
            <person name="Liu X.-D."/>
            <person name="Liao X.-Y."/>
            <person name="Jiang Y.-T."/>
            <person name="Yu X."/>
            <person name="Hao Y."/>
            <person name="Huang J."/>
            <person name="Zhao X.-W."/>
            <person name="Ke S."/>
            <person name="Chen Y.-Y."/>
            <person name="Wu W.-L."/>
            <person name="Hsu J.-L."/>
            <person name="Lin Y.-F."/>
            <person name="Huang M.-D."/>
            <person name="Li C.-Y."/>
            <person name="Huang L."/>
            <person name="Wang Z.-W."/>
            <person name="Zhao X."/>
            <person name="Zhong W.-Y."/>
            <person name="Peng D.-H."/>
            <person name="Ahmad S."/>
            <person name="Lan S."/>
            <person name="Zhang J.-S."/>
            <person name="Tsai W.-C."/>
            <person name="Van De Peer Y."/>
            <person name="Liu Z.-J."/>
        </authorList>
    </citation>
    <scope>NUCLEOTIDE SEQUENCE</scope>
    <source>
        <strain evidence="15">SCP</strain>
        <tissue evidence="15">Leaves</tissue>
    </source>
</reference>
<gene>
    <name evidence="15" type="ORF">QJS04_geneDACA012024</name>
</gene>
<feature type="chain" id="PRO_5043440493" evidence="13">
    <location>
        <begin position="26"/>
        <end position="672"/>
    </location>
</feature>
<keyword evidence="9 12" id="KW-1133">Transmembrane helix</keyword>
<keyword evidence="11 15" id="KW-0675">Receptor</keyword>
<dbReference type="PANTHER" id="PTHR48010:SF76">
    <property type="entry name" value="INACTIVE RECEPTOR KINASE RLK902-RELATED"/>
    <property type="match status" value="1"/>
</dbReference>
<evidence type="ECO:0000256" key="13">
    <source>
        <dbReference type="SAM" id="SignalP"/>
    </source>
</evidence>
<dbReference type="Proteomes" id="UP001179952">
    <property type="component" value="Unassembled WGS sequence"/>
</dbReference>
<dbReference type="InterPro" id="IPR001611">
    <property type="entry name" value="Leu-rich_rpt"/>
</dbReference>
<keyword evidence="15" id="KW-0808">Transferase</keyword>
<dbReference type="GO" id="GO:0005524">
    <property type="term" value="F:ATP binding"/>
    <property type="evidence" value="ECO:0007669"/>
    <property type="project" value="UniProtKB-KW"/>
</dbReference>
<dbReference type="InterPro" id="IPR050994">
    <property type="entry name" value="At_inactive_RLKs"/>
</dbReference>
<dbReference type="Gene3D" id="3.30.200.20">
    <property type="entry name" value="Phosphorylase Kinase, domain 1"/>
    <property type="match status" value="1"/>
</dbReference>
<keyword evidence="15" id="KW-0418">Kinase</keyword>
<evidence type="ECO:0000256" key="6">
    <source>
        <dbReference type="ARBA" id="ARBA00022737"/>
    </source>
</evidence>
<protein>
    <submittedName>
        <fullName evidence="15">Inactive receptor kinase</fullName>
    </submittedName>
</protein>
<evidence type="ECO:0000256" key="4">
    <source>
        <dbReference type="ARBA" id="ARBA00022692"/>
    </source>
</evidence>
<keyword evidence="10 12" id="KW-0472">Membrane</keyword>
<dbReference type="SMART" id="SM00369">
    <property type="entry name" value="LRR_TYP"/>
    <property type="match status" value="3"/>
</dbReference>
<dbReference type="SUPFAM" id="SSF52058">
    <property type="entry name" value="L domain-like"/>
    <property type="match status" value="1"/>
</dbReference>
<dbReference type="CDD" id="cd14066">
    <property type="entry name" value="STKc_IRAK"/>
    <property type="match status" value="1"/>
</dbReference>
<dbReference type="FunFam" id="3.80.10.10:FF:000234">
    <property type="entry name" value="Probable inactive receptor kinase RLK902"/>
    <property type="match status" value="1"/>
</dbReference>
<name>A0AAV9AH75_ACOGR</name>
<dbReference type="AlphaFoldDB" id="A0AAV9AH75"/>
<comment type="subcellular location">
    <subcellularLocation>
        <location evidence="1">Membrane</location>
    </subcellularLocation>
</comment>
<comment type="caution">
    <text evidence="15">The sequence shown here is derived from an EMBL/GenBank/DDBJ whole genome shotgun (WGS) entry which is preliminary data.</text>
</comment>
<dbReference type="InterPro" id="IPR032675">
    <property type="entry name" value="LRR_dom_sf"/>
</dbReference>
<dbReference type="Pfam" id="PF00560">
    <property type="entry name" value="LRR_1"/>
    <property type="match status" value="1"/>
</dbReference>
<evidence type="ECO:0000256" key="8">
    <source>
        <dbReference type="ARBA" id="ARBA00022840"/>
    </source>
</evidence>
<dbReference type="PANTHER" id="PTHR48010">
    <property type="entry name" value="OS05G0588300 PROTEIN"/>
    <property type="match status" value="1"/>
</dbReference>
<dbReference type="Gene3D" id="1.10.510.10">
    <property type="entry name" value="Transferase(Phosphotransferase) domain 1"/>
    <property type="match status" value="1"/>
</dbReference>
<dbReference type="EMBL" id="JAUJYN010000009">
    <property type="protein sequence ID" value="KAK1263547.1"/>
    <property type="molecule type" value="Genomic_DNA"/>
</dbReference>
<dbReference type="SUPFAM" id="SSF56112">
    <property type="entry name" value="Protein kinase-like (PK-like)"/>
    <property type="match status" value="1"/>
</dbReference>
<sequence length="672" mass="72374">MATPPTLMVLSLHLLIFSIFPSVISDLASDKAALLTFRSAVGRSTLQWNPSDQSPCNWQGLSCESGRVTVLRLPGVGLIGQVPAGVFGNLTKLRTLSLRFNALSGPLPSDLASLSELRNLYLHGNDFSGQIPPSLLRLSNLVRLNLAHNAFSGEIPAGLSNLTRLGTLYFENNQLTGSIPDFNLTNLGQFNVSNNRLNGSVPIKLRKMPSDAFRGNLGLCGAPVLPACPGEAALPPSVVSQSPALAPMGTSGGGGVGEKKKKKKLSGGAIAGIAVGSVVGLFVITALLILLCRKKSSNRTRSLEVPASKPHPAAAELQLEKEMEERGLTSVAEAAVAPPLAAAVTTNRVKKLMFFGGAGRVFDLEDLLRASAEVLGKGTFGTSYKAALEIGLVVAVKRLKDVTISEREFRERIEAVGLIDHENLVPLRAYYFSKDEKLLVYDYMPMGSLSALLHGNRGAGRTPLNWETRTGIALGAARGMEYLHSQGSDVSHGNIKSSNILLTKNNNARVSDFGLATLVGPSTSPNPNRVAGYRAPEVTDTRRISQKADIYSFGVLLLELLTGKAPAQALLNEEGVDLPRWVQSVVKEEWTAEVFDLELLRYQNVEEEMVQLLQLAIDCAAQYPDNRPSMSEVASRIEEIRRSSLHLEQQNGHYGDESPLQIDSIDPLPAFY</sequence>
<reference evidence="15" key="1">
    <citation type="journal article" date="2023" name="Nat. Commun.">
        <title>Diploid and tetraploid genomes of Acorus and the evolution of monocots.</title>
        <authorList>
            <person name="Ma L."/>
            <person name="Liu K.W."/>
            <person name="Li Z."/>
            <person name="Hsiao Y.Y."/>
            <person name="Qi Y."/>
            <person name="Fu T."/>
            <person name="Tang G.D."/>
            <person name="Zhang D."/>
            <person name="Sun W.H."/>
            <person name="Liu D.K."/>
            <person name="Li Y."/>
            <person name="Chen G.Z."/>
            <person name="Liu X.D."/>
            <person name="Liao X.Y."/>
            <person name="Jiang Y.T."/>
            <person name="Yu X."/>
            <person name="Hao Y."/>
            <person name="Huang J."/>
            <person name="Zhao X.W."/>
            <person name="Ke S."/>
            <person name="Chen Y.Y."/>
            <person name="Wu W.L."/>
            <person name="Hsu J.L."/>
            <person name="Lin Y.F."/>
            <person name="Huang M.D."/>
            <person name="Li C.Y."/>
            <person name="Huang L."/>
            <person name="Wang Z.W."/>
            <person name="Zhao X."/>
            <person name="Zhong W.Y."/>
            <person name="Peng D.H."/>
            <person name="Ahmad S."/>
            <person name="Lan S."/>
            <person name="Zhang J.S."/>
            <person name="Tsai W.C."/>
            <person name="Van de Peer Y."/>
            <person name="Liu Z.J."/>
        </authorList>
    </citation>
    <scope>NUCLEOTIDE SEQUENCE</scope>
    <source>
        <strain evidence="15">SCP</strain>
    </source>
</reference>
<evidence type="ECO:0000256" key="11">
    <source>
        <dbReference type="ARBA" id="ARBA00023170"/>
    </source>
</evidence>
<keyword evidence="6" id="KW-0677">Repeat</keyword>
<evidence type="ECO:0000313" key="15">
    <source>
        <dbReference type="EMBL" id="KAK1263547.1"/>
    </source>
</evidence>
<dbReference type="InterPro" id="IPR003591">
    <property type="entry name" value="Leu-rich_rpt_typical-subtyp"/>
</dbReference>
<dbReference type="InterPro" id="IPR013210">
    <property type="entry name" value="LRR_N_plant-typ"/>
</dbReference>
<evidence type="ECO:0000313" key="16">
    <source>
        <dbReference type="Proteomes" id="UP001179952"/>
    </source>
</evidence>
<feature type="transmembrane region" description="Helical" evidence="12">
    <location>
        <begin position="269"/>
        <end position="292"/>
    </location>
</feature>
<dbReference type="Pfam" id="PF08263">
    <property type="entry name" value="LRRNT_2"/>
    <property type="match status" value="1"/>
</dbReference>
<keyword evidence="7" id="KW-0547">Nucleotide-binding</keyword>
<keyword evidence="3" id="KW-0433">Leucine-rich repeat</keyword>
<feature type="signal peptide" evidence="13">
    <location>
        <begin position="1"/>
        <end position="25"/>
    </location>
</feature>
<organism evidence="15 16">
    <name type="scientific">Acorus gramineus</name>
    <name type="common">Dwarf sweet flag</name>
    <dbReference type="NCBI Taxonomy" id="55184"/>
    <lineage>
        <taxon>Eukaryota</taxon>
        <taxon>Viridiplantae</taxon>
        <taxon>Streptophyta</taxon>
        <taxon>Embryophyta</taxon>
        <taxon>Tracheophyta</taxon>
        <taxon>Spermatophyta</taxon>
        <taxon>Magnoliopsida</taxon>
        <taxon>Liliopsida</taxon>
        <taxon>Acoraceae</taxon>
        <taxon>Acorus</taxon>
    </lineage>
</organism>
<accession>A0AAV9AH75</accession>
<dbReference type="Gene3D" id="3.80.10.10">
    <property type="entry name" value="Ribonuclease Inhibitor"/>
    <property type="match status" value="2"/>
</dbReference>
<keyword evidence="4 12" id="KW-0812">Transmembrane</keyword>
<dbReference type="PROSITE" id="PS50011">
    <property type="entry name" value="PROTEIN_KINASE_DOM"/>
    <property type="match status" value="1"/>
</dbReference>
<evidence type="ECO:0000256" key="10">
    <source>
        <dbReference type="ARBA" id="ARBA00023136"/>
    </source>
</evidence>
<keyword evidence="5 13" id="KW-0732">Signal</keyword>
<evidence type="ECO:0000256" key="9">
    <source>
        <dbReference type="ARBA" id="ARBA00022989"/>
    </source>
</evidence>
<dbReference type="InterPro" id="IPR001245">
    <property type="entry name" value="Ser-Thr/Tyr_kinase_cat_dom"/>
</dbReference>
<feature type="domain" description="Protein kinase" evidence="14">
    <location>
        <begin position="369"/>
        <end position="640"/>
    </location>
</feature>
<evidence type="ECO:0000256" key="12">
    <source>
        <dbReference type="SAM" id="Phobius"/>
    </source>
</evidence>
<dbReference type="Pfam" id="PF07714">
    <property type="entry name" value="PK_Tyr_Ser-Thr"/>
    <property type="match status" value="1"/>
</dbReference>
<dbReference type="Pfam" id="PF13855">
    <property type="entry name" value="LRR_8"/>
    <property type="match status" value="1"/>
</dbReference>
<evidence type="ECO:0000256" key="2">
    <source>
        <dbReference type="ARBA" id="ARBA00022553"/>
    </source>
</evidence>
<proteinExistence type="predicted"/>